<dbReference type="PANTHER" id="PTHR43660:SF1">
    <property type="entry name" value="DIPEPTIDYL CARBOXYPEPTIDASE"/>
    <property type="match status" value="1"/>
</dbReference>
<dbReference type="GO" id="GO:0006508">
    <property type="term" value="P:proteolysis"/>
    <property type="evidence" value="ECO:0007669"/>
    <property type="project" value="UniProtKB-KW"/>
</dbReference>
<comment type="similarity">
    <text evidence="1 7">Belongs to the peptidase M3 family.</text>
</comment>
<comment type="caution">
    <text evidence="9">The sequence shown here is derived from an EMBL/GenBank/DDBJ whole genome shotgun (WGS) entry which is preliminary data.</text>
</comment>
<dbReference type="Gene3D" id="3.40.390.10">
    <property type="entry name" value="Collagenase (Catalytic Domain)"/>
    <property type="match status" value="1"/>
</dbReference>
<evidence type="ECO:0000256" key="7">
    <source>
        <dbReference type="RuleBase" id="RU003435"/>
    </source>
</evidence>
<dbReference type="InterPro" id="IPR045090">
    <property type="entry name" value="Pept_M3A_M3B"/>
</dbReference>
<dbReference type="AlphaFoldDB" id="A0A4R2ETU4"/>
<dbReference type="CDD" id="cd06456">
    <property type="entry name" value="M3A_DCP"/>
    <property type="match status" value="1"/>
</dbReference>
<evidence type="ECO:0000256" key="5">
    <source>
        <dbReference type="ARBA" id="ARBA00022833"/>
    </source>
</evidence>
<keyword evidence="5 7" id="KW-0862">Zinc</keyword>
<evidence type="ECO:0000256" key="6">
    <source>
        <dbReference type="ARBA" id="ARBA00023049"/>
    </source>
</evidence>
<organism evidence="9 10">
    <name type="scientific">Acetobacteroides hydrogenigenes</name>
    <dbReference type="NCBI Taxonomy" id="979970"/>
    <lineage>
        <taxon>Bacteria</taxon>
        <taxon>Pseudomonadati</taxon>
        <taxon>Bacteroidota</taxon>
        <taxon>Bacteroidia</taxon>
        <taxon>Bacteroidales</taxon>
        <taxon>Rikenellaceae</taxon>
        <taxon>Acetobacteroides</taxon>
    </lineage>
</organism>
<evidence type="ECO:0000256" key="2">
    <source>
        <dbReference type="ARBA" id="ARBA00022670"/>
    </source>
</evidence>
<dbReference type="GO" id="GO:0004222">
    <property type="term" value="F:metalloendopeptidase activity"/>
    <property type="evidence" value="ECO:0007669"/>
    <property type="project" value="InterPro"/>
</dbReference>
<dbReference type="Proteomes" id="UP000294830">
    <property type="component" value="Unassembled WGS sequence"/>
</dbReference>
<evidence type="ECO:0000256" key="1">
    <source>
        <dbReference type="ARBA" id="ARBA00006040"/>
    </source>
</evidence>
<dbReference type="Gene3D" id="1.20.1050.40">
    <property type="entry name" value="Endopeptidase. Chain P, domain 1"/>
    <property type="match status" value="1"/>
</dbReference>
<evidence type="ECO:0000313" key="10">
    <source>
        <dbReference type="Proteomes" id="UP000294830"/>
    </source>
</evidence>
<reference evidence="9 10" key="1">
    <citation type="submission" date="2019-03" db="EMBL/GenBank/DDBJ databases">
        <title>Genomic Encyclopedia of Archaeal and Bacterial Type Strains, Phase II (KMG-II): from individual species to whole genera.</title>
        <authorList>
            <person name="Goeker M."/>
        </authorList>
    </citation>
    <scope>NUCLEOTIDE SEQUENCE [LARGE SCALE GENOMIC DNA]</scope>
    <source>
        <strain evidence="9 10">RL-C</strain>
    </source>
</reference>
<dbReference type="GO" id="GO:0005829">
    <property type="term" value="C:cytosol"/>
    <property type="evidence" value="ECO:0007669"/>
    <property type="project" value="TreeGrafter"/>
</dbReference>
<dbReference type="GO" id="GO:0004180">
    <property type="term" value="F:carboxypeptidase activity"/>
    <property type="evidence" value="ECO:0007669"/>
    <property type="project" value="TreeGrafter"/>
</dbReference>
<dbReference type="InterPro" id="IPR024079">
    <property type="entry name" value="MetalloPept_cat_dom_sf"/>
</dbReference>
<dbReference type="InterPro" id="IPR001567">
    <property type="entry name" value="Pept_M3A_M3B_dom"/>
</dbReference>
<comment type="cofactor">
    <cofactor evidence="7">
        <name>Zn(2+)</name>
        <dbReference type="ChEBI" id="CHEBI:29105"/>
    </cofactor>
    <text evidence="7">Binds 1 zinc ion.</text>
</comment>
<keyword evidence="2 7" id="KW-0645">Protease</keyword>
<dbReference type="Pfam" id="PF01432">
    <property type="entry name" value="Peptidase_M3"/>
    <property type="match status" value="1"/>
</dbReference>
<accession>A0A4R2ETU4</accession>
<dbReference type="RefSeq" id="WP_131838823.1">
    <property type="nucleotide sequence ID" value="NZ_SLWB01000004.1"/>
</dbReference>
<keyword evidence="3 7" id="KW-0479">Metal-binding</keyword>
<evidence type="ECO:0000259" key="8">
    <source>
        <dbReference type="Pfam" id="PF01432"/>
    </source>
</evidence>
<dbReference type="InterPro" id="IPR034005">
    <property type="entry name" value="M3A_DCP"/>
</dbReference>
<dbReference type="InterPro" id="IPR024080">
    <property type="entry name" value="Neurolysin/TOP_N"/>
</dbReference>
<dbReference type="Gene3D" id="1.10.1370.10">
    <property type="entry name" value="Neurolysin, domain 3"/>
    <property type="match status" value="1"/>
</dbReference>
<keyword evidence="6 7" id="KW-0482">Metalloprotease</keyword>
<dbReference type="OrthoDB" id="9773538at2"/>
<evidence type="ECO:0000256" key="4">
    <source>
        <dbReference type="ARBA" id="ARBA00022801"/>
    </source>
</evidence>
<dbReference type="InterPro" id="IPR024077">
    <property type="entry name" value="Neurolysin/TOP_dom2"/>
</dbReference>
<dbReference type="FunFam" id="3.40.390.10:FF:000009">
    <property type="entry name" value="Oligopeptidase A"/>
    <property type="match status" value="1"/>
</dbReference>
<dbReference type="EMBL" id="SLWB01000004">
    <property type="protein sequence ID" value="TCN70194.1"/>
    <property type="molecule type" value="Genomic_DNA"/>
</dbReference>
<name>A0A4R2ETU4_9BACT</name>
<proteinExistence type="inferred from homology"/>
<dbReference type="PANTHER" id="PTHR43660">
    <property type="entry name" value="DIPEPTIDYL CARBOXYPEPTIDASE"/>
    <property type="match status" value="1"/>
</dbReference>
<sequence length="685" mass="77181">MVIFGACGKKQADNPLLGKFDTPFEVPPFDKIKTEHYMPAFEEGIKQHDADIKAIAENKEAPTFENTIVALDTSGALLNRVSIIFFNLKSVISDDKMQEVAGKVAPMLSKHSDDITFNKPLFERVKAVYDKRQTLGLNTEQNRLVELIYKDFIRAGAALDLQKQDQLRKINEKLSLLGVKFSENLLAENAAFKLVLDKKEDLAGLPQGVIDGAAATAKEQKMDGKWVFTLDRSSITPFLTYSSRRDLREKIYTAYLNRGNNSNKNDNKAVIKDILKYNLERSRLLGFNTTADYILDINMSKTPANVFKLLNQLWTPALNVAKKELADMEAIAAKDGIKDFSSWDWHYYAEKVRKAKYDLDEEQIRPYFSLENVTKGIFYCANKLYGLDFKQINNVPVYHKDVVAYEVTEKGKHVGILYMEFFPRESKGGGAWCTGYRQQTNINGKFVAPVVSIACNFTKPSGDTPALLSMDETETFFHEFGHALNGLLANTTYNKTGYAIPTDFVELPSQINEHWAFDPEVLKVYAKHYKTGEAIPAALVEKMGKSDKFNQGFATTEYLAASLLDMSYYTLTDVANLDIAKFEKETLGKLGLIPQIAPRYRTTYFAHIWGGGYSAGYYAYIWAEVLDADGFELFKQKGIFDPATAKSFRDNVLSQGAADDAMAMYKRFRGAEPSLEPLLKNRGLK</sequence>
<protein>
    <submittedName>
        <fullName evidence="9">Peptidyl-dipeptidase Dcp</fullName>
    </submittedName>
</protein>
<evidence type="ECO:0000256" key="3">
    <source>
        <dbReference type="ARBA" id="ARBA00022723"/>
    </source>
</evidence>
<dbReference type="GO" id="GO:0046872">
    <property type="term" value="F:metal ion binding"/>
    <property type="evidence" value="ECO:0007669"/>
    <property type="project" value="UniProtKB-UniRule"/>
</dbReference>
<evidence type="ECO:0000313" key="9">
    <source>
        <dbReference type="EMBL" id="TCN70194.1"/>
    </source>
</evidence>
<keyword evidence="4 7" id="KW-0378">Hydrolase</keyword>
<keyword evidence="10" id="KW-1185">Reference proteome</keyword>
<dbReference type="SUPFAM" id="SSF55486">
    <property type="entry name" value="Metalloproteases ('zincins'), catalytic domain"/>
    <property type="match status" value="1"/>
</dbReference>
<gene>
    <name evidence="9" type="ORF">CLV25_104149</name>
</gene>
<feature type="domain" description="Peptidase M3A/M3B catalytic" evidence="8">
    <location>
        <begin position="238"/>
        <end position="683"/>
    </location>
</feature>